<accession>A0A380DQI3</accession>
<dbReference type="Pfam" id="PF01470">
    <property type="entry name" value="Peptidase_C15"/>
    <property type="match status" value="1"/>
</dbReference>
<dbReference type="EMBL" id="UHAQ01000002">
    <property type="protein sequence ID" value="SUK40264.1"/>
    <property type="molecule type" value="Genomic_DNA"/>
</dbReference>
<evidence type="ECO:0000256" key="2">
    <source>
        <dbReference type="ARBA" id="ARBA00019191"/>
    </source>
</evidence>
<dbReference type="SUPFAM" id="SSF53182">
    <property type="entry name" value="Pyrrolidone carboxyl peptidase (pyroglutamate aminopeptidase)"/>
    <property type="match status" value="1"/>
</dbReference>
<evidence type="ECO:0000256" key="6">
    <source>
        <dbReference type="ARBA" id="ARBA00022807"/>
    </source>
</evidence>
<dbReference type="GO" id="GO:0005829">
    <property type="term" value="C:cytosol"/>
    <property type="evidence" value="ECO:0007669"/>
    <property type="project" value="InterPro"/>
</dbReference>
<dbReference type="GO" id="GO:0006508">
    <property type="term" value="P:proteolysis"/>
    <property type="evidence" value="ECO:0007669"/>
    <property type="project" value="UniProtKB-KW"/>
</dbReference>
<keyword evidence="5 9" id="KW-0378">Hydrolase</keyword>
<dbReference type="Proteomes" id="UP000254502">
    <property type="component" value="Unassembled WGS sequence"/>
</dbReference>
<evidence type="ECO:0000313" key="9">
    <source>
        <dbReference type="EMBL" id="SUK40264.1"/>
    </source>
</evidence>
<keyword evidence="3" id="KW-0963">Cytoplasm</keyword>
<reference evidence="9 10" key="1">
    <citation type="submission" date="2018-06" db="EMBL/GenBank/DDBJ databases">
        <authorList>
            <consortium name="Pathogen Informatics"/>
            <person name="Doyle S."/>
        </authorList>
    </citation>
    <scope>NUCLEOTIDE SEQUENCE [LARGE SCALE GENOMIC DNA]</scope>
    <source>
        <strain evidence="9 10">NCTC5664</strain>
    </source>
</reference>
<keyword evidence="4" id="KW-0645">Protease</keyword>
<gene>
    <name evidence="9" type="primary">pcp_2</name>
    <name evidence="9" type="ORF">NCTC5664_01001</name>
</gene>
<dbReference type="PRINTS" id="PR00706">
    <property type="entry name" value="PYROGLUPTASE"/>
</dbReference>
<organism evidence="9 10">
    <name type="scientific">Staphylococcus aureus</name>
    <dbReference type="NCBI Taxonomy" id="1280"/>
    <lineage>
        <taxon>Bacteria</taxon>
        <taxon>Bacillati</taxon>
        <taxon>Bacillota</taxon>
        <taxon>Bacilli</taxon>
        <taxon>Bacillales</taxon>
        <taxon>Staphylococcaceae</taxon>
        <taxon>Staphylococcus</taxon>
    </lineage>
</organism>
<evidence type="ECO:0000256" key="8">
    <source>
        <dbReference type="ARBA" id="ARBA00031559"/>
    </source>
</evidence>
<proteinExistence type="inferred from homology"/>
<comment type="similarity">
    <text evidence="1">Belongs to the peptidase C15 family.</text>
</comment>
<sequence>MHILVTGFAPFDNQNINPSWEAVSLLENIIGTHTIDKLKLPTSFKKVDTIINKTLASNHYDVVLAIGQAGGRNAITQNVSPLILMMHVFQIMMIFNLLIKPFI</sequence>
<dbReference type="Gene3D" id="3.40.630.20">
    <property type="entry name" value="Peptidase C15, pyroglutamyl peptidase I-like"/>
    <property type="match status" value="1"/>
</dbReference>
<name>A0A380DQI3_STAAU</name>
<evidence type="ECO:0000256" key="7">
    <source>
        <dbReference type="ARBA" id="ARBA00030836"/>
    </source>
</evidence>
<evidence type="ECO:0000256" key="1">
    <source>
        <dbReference type="ARBA" id="ARBA00006641"/>
    </source>
</evidence>
<evidence type="ECO:0000256" key="3">
    <source>
        <dbReference type="ARBA" id="ARBA00022490"/>
    </source>
</evidence>
<dbReference type="GO" id="GO:0016920">
    <property type="term" value="F:pyroglutamyl-peptidase activity"/>
    <property type="evidence" value="ECO:0007669"/>
    <property type="project" value="InterPro"/>
</dbReference>
<dbReference type="InterPro" id="IPR000816">
    <property type="entry name" value="Peptidase_C15"/>
</dbReference>
<protein>
    <recommendedName>
        <fullName evidence="2">Pyrrolidone-carboxylate peptidase</fullName>
    </recommendedName>
    <alternativeName>
        <fullName evidence="7">5-oxoprolyl-peptidase</fullName>
    </alternativeName>
    <alternativeName>
        <fullName evidence="8">Pyroglutamyl-peptidase I</fullName>
    </alternativeName>
</protein>
<keyword evidence="6" id="KW-0788">Thiol protease</keyword>
<evidence type="ECO:0000313" key="10">
    <source>
        <dbReference type="Proteomes" id="UP000254502"/>
    </source>
</evidence>
<evidence type="ECO:0000256" key="4">
    <source>
        <dbReference type="ARBA" id="ARBA00022670"/>
    </source>
</evidence>
<evidence type="ECO:0000256" key="5">
    <source>
        <dbReference type="ARBA" id="ARBA00022801"/>
    </source>
</evidence>
<dbReference type="AlphaFoldDB" id="A0A380DQI3"/>
<dbReference type="InterPro" id="IPR036440">
    <property type="entry name" value="Peptidase_C15-like_sf"/>
</dbReference>
<dbReference type="InterPro" id="IPR016125">
    <property type="entry name" value="Peptidase_C15-like"/>
</dbReference>